<dbReference type="Proteomes" id="UP000239997">
    <property type="component" value="Unassembled WGS sequence"/>
</dbReference>
<gene>
    <name evidence="1" type="ORF">IL45_12585</name>
    <name evidence="2" type="ORF">LY02_02465</name>
</gene>
<dbReference type="Proteomes" id="UP000028531">
    <property type="component" value="Unassembled WGS sequence"/>
</dbReference>
<dbReference type="AlphaFoldDB" id="A0A084JVH3"/>
<sequence>MNSITDLLLFNLLLEQVSLKFRETYSPQQSIMKDWKGQDIINFQDDLRSKTGSSVSEKWFYTYIKNEPKKLPRIDILNMLSVYAGCDHWSAFAKANEDYLMPDYSTALKNDTSSSIENVLKILLKVIITIAGMAITYIVLSNKEYDYNFCLKDFYRKEAIKNVPFTIYRINTNQKERIEVNEDGCFSGKSDSKNNTFIIESPYYKNDTLSLNLERLVSRDIYLKPDDYALMLDYYSNGDIRSLKNRRRQLNQLLHNDVIVMELLPYEIGVTIYDKQQFIDKLTTPTQSLKKLLIVDTEYAGEQIKKIKYRIKS</sequence>
<dbReference type="EMBL" id="PVNA01000005">
    <property type="protein sequence ID" value="PRX12813.1"/>
    <property type="molecule type" value="Genomic_DNA"/>
</dbReference>
<dbReference type="EMBL" id="JPJI01000032">
    <property type="protein sequence ID" value="KEZ92957.1"/>
    <property type="molecule type" value="Genomic_DNA"/>
</dbReference>
<keyword evidence="4" id="KW-1185">Reference proteome</keyword>
<accession>A0A084JVH3</accession>
<evidence type="ECO:0000313" key="1">
    <source>
        <dbReference type="EMBL" id="KEZ92957.1"/>
    </source>
</evidence>
<comment type="caution">
    <text evidence="1">The sequence shown here is derived from an EMBL/GenBank/DDBJ whole genome shotgun (WGS) entry which is preliminary data.</text>
</comment>
<reference evidence="2 4" key="2">
    <citation type="submission" date="2018-03" db="EMBL/GenBank/DDBJ databases">
        <title>Genomic Encyclopedia of Archaeal and Bacterial Type Strains, Phase II (KMG-II): from individual species to whole genera.</title>
        <authorList>
            <person name="Goeker M."/>
        </authorList>
    </citation>
    <scope>NUCLEOTIDE SEQUENCE [LARGE SCALE GENOMIC DNA]</scope>
    <source>
        <strain evidence="2 4">DSM 22727</strain>
    </source>
</reference>
<name>A0A084JVH3_NONUL</name>
<protein>
    <submittedName>
        <fullName evidence="1">Uncharacterized protein</fullName>
    </submittedName>
</protein>
<evidence type="ECO:0000313" key="2">
    <source>
        <dbReference type="EMBL" id="PRX12813.1"/>
    </source>
</evidence>
<reference evidence="1 3" key="1">
    <citation type="submission" date="2014-07" db="EMBL/GenBank/DDBJ databases">
        <title>Draft genome sequence of Nonlabens ulvanivorans, an ulvan degrading bacterium.</title>
        <authorList>
            <person name="Kopel M."/>
            <person name="Helbert W."/>
            <person name="Henrissat B."/>
            <person name="Doniger T."/>
            <person name="Banin E."/>
        </authorList>
    </citation>
    <scope>NUCLEOTIDE SEQUENCE [LARGE SCALE GENOMIC DNA]</scope>
    <source>
        <strain evidence="1 3">PLR</strain>
    </source>
</reference>
<evidence type="ECO:0000313" key="4">
    <source>
        <dbReference type="Proteomes" id="UP000239997"/>
    </source>
</evidence>
<organism evidence="1 3">
    <name type="scientific">Nonlabens ulvanivorans</name>
    <name type="common">Persicivirga ulvanivorans</name>
    <dbReference type="NCBI Taxonomy" id="906888"/>
    <lineage>
        <taxon>Bacteria</taxon>
        <taxon>Pseudomonadati</taxon>
        <taxon>Bacteroidota</taxon>
        <taxon>Flavobacteriia</taxon>
        <taxon>Flavobacteriales</taxon>
        <taxon>Flavobacteriaceae</taxon>
        <taxon>Nonlabens</taxon>
    </lineage>
</organism>
<evidence type="ECO:0000313" key="3">
    <source>
        <dbReference type="Proteomes" id="UP000028531"/>
    </source>
</evidence>
<proteinExistence type="predicted"/>